<dbReference type="OrthoDB" id="9851617at2"/>
<dbReference type="RefSeq" id="WP_014750865.1">
    <property type="nucleotide sequence ID" value="NC_017964.1"/>
</dbReference>
<name>I3UCN6_ADVKW</name>
<proteinExistence type="predicted"/>
<gene>
    <name evidence="1" type="ordered locus">TKWG_13250</name>
</gene>
<protein>
    <submittedName>
        <fullName evidence="1">Uncharacterized protein</fullName>
    </submittedName>
</protein>
<sequence>MLNWQIGWKGYAIGAGLALAAAWGYGQWQYHAGHAAAEQERAVTDLKQYKQAANDLLTATQAAQPVLDGMQSKFTTFQEAYKNEMRINPIDCVGTDGRLRSILDLYPATTTRRND</sequence>
<dbReference type="Proteomes" id="UP000005267">
    <property type="component" value="Chromosome"/>
</dbReference>
<accession>I3UCN6</accession>
<evidence type="ECO:0000313" key="2">
    <source>
        <dbReference type="Proteomes" id="UP000005267"/>
    </source>
</evidence>
<reference evidence="1 2" key="1">
    <citation type="journal article" date="2011" name="J. Bacteriol.">
        <title>Whole-genome shotgun sequencing of the sulfur-oxidizing chemoautotroph Tetrathiobacter kashmirensis.</title>
        <authorList>
            <person name="Ghosh W."/>
            <person name="George A."/>
            <person name="Agarwal A."/>
            <person name="Raj P."/>
            <person name="Alam M."/>
            <person name="Pyne P."/>
            <person name="Das Gupta S.K."/>
        </authorList>
    </citation>
    <scope>NUCLEOTIDE SEQUENCE [LARGE SCALE GENOMIC DNA]</scope>
    <source>
        <strain evidence="1 2">WT001</strain>
    </source>
</reference>
<dbReference type="HOGENOM" id="CLU_2103789_0_0_4"/>
<keyword evidence="2" id="KW-1185">Reference proteome</keyword>
<evidence type="ECO:0000313" key="1">
    <source>
        <dbReference type="EMBL" id="AFK62774.1"/>
    </source>
</evidence>
<organism evidence="1 2">
    <name type="scientific">Advenella kashmirensis (strain DSM 17095 / LMG 22695 / WT001)</name>
    <name type="common">Tetrathiobacter kashmirensis</name>
    <dbReference type="NCBI Taxonomy" id="1036672"/>
    <lineage>
        <taxon>Bacteria</taxon>
        <taxon>Pseudomonadati</taxon>
        <taxon>Pseudomonadota</taxon>
        <taxon>Betaproteobacteria</taxon>
        <taxon>Burkholderiales</taxon>
        <taxon>Alcaligenaceae</taxon>
    </lineage>
</organism>
<dbReference type="KEGG" id="aka:TKWG_13250"/>
<dbReference type="AlphaFoldDB" id="I3UCN6"/>
<reference evidence="2" key="2">
    <citation type="journal article" date="2013" name="PLoS ONE">
        <title>Genome implosion elicits host-confinement in Alcaligenaceae: evidence from the comparative genomics of Tetrathiobacter kashmirensis, a pathogen in the making.</title>
        <authorList>
            <person name="Ghosh W."/>
            <person name="Alam M."/>
            <person name="Roy C."/>
            <person name="Pyne P."/>
            <person name="George A."/>
            <person name="Chakraborty R."/>
            <person name="Majumder S."/>
            <person name="Agarwal A."/>
            <person name="Chakraborty S."/>
            <person name="Majumdar S."/>
            <person name="Gupta S.K."/>
        </authorList>
    </citation>
    <scope>NUCLEOTIDE SEQUENCE [LARGE SCALE GENOMIC DNA]</scope>
    <source>
        <strain evidence="2">WT001</strain>
    </source>
</reference>
<dbReference type="EMBL" id="CP003555">
    <property type="protein sequence ID" value="AFK62774.1"/>
    <property type="molecule type" value="Genomic_DNA"/>
</dbReference>